<feature type="coiled-coil region" evidence="1">
    <location>
        <begin position="231"/>
        <end position="258"/>
    </location>
</feature>
<evidence type="ECO:0000256" key="1">
    <source>
        <dbReference type="SAM" id="Coils"/>
    </source>
</evidence>
<reference evidence="3" key="1">
    <citation type="submission" date="2020-10" db="EMBL/GenBank/DDBJ databases">
        <authorList>
            <person name="Gilroy R."/>
        </authorList>
    </citation>
    <scope>NUCLEOTIDE SEQUENCE</scope>
    <source>
        <strain evidence="3">ChiHcec3-6078</strain>
    </source>
</reference>
<feature type="non-terminal residue" evidence="3">
    <location>
        <position position="1"/>
    </location>
</feature>
<dbReference type="PANTHER" id="PTHR15239">
    <property type="entry name" value="NUCLEAR EXPORT MEDIATOR FACTOR NEMF"/>
    <property type="match status" value="1"/>
</dbReference>
<proteinExistence type="inferred from homology"/>
<dbReference type="EMBL" id="DVMP01000008">
    <property type="protein sequence ID" value="HIU24955.1"/>
    <property type="molecule type" value="Genomic_DNA"/>
</dbReference>
<comment type="caution">
    <text evidence="3">The sequence shown here is derived from an EMBL/GenBank/DDBJ whole genome shotgun (WGS) entry which is preliminary data.</text>
</comment>
<name>A0A9D1I100_9FIRM</name>
<dbReference type="PANTHER" id="PTHR15239:SF6">
    <property type="entry name" value="RIBOSOME QUALITY CONTROL COMPLEX SUBUNIT NEMF"/>
    <property type="match status" value="1"/>
</dbReference>
<gene>
    <name evidence="3" type="ORF">IAC50_00460</name>
</gene>
<dbReference type="Pfam" id="PF05833">
    <property type="entry name" value="NFACT_N"/>
    <property type="match status" value="1"/>
</dbReference>
<evidence type="ECO:0000313" key="3">
    <source>
        <dbReference type="EMBL" id="HIU24955.1"/>
    </source>
</evidence>
<evidence type="ECO:0000259" key="2">
    <source>
        <dbReference type="Pfam" id="PF18297"/>
    </source>
</evidence>
<reference evidence="3" key="2">
    <citation type="journal article" date="2021" name="PeerJ">
        <title>Extensive microbial diversity within the chicken gut microbiome revealed by metagenomics and culture.</title>
        <authorList>
            <person name="Gilroy R."/>
            <person name="Ravi A."/>
            <person name="Getino M."/>
            <person name="Pursley I."/>
            <person name="Horton D.L."/>
            <person name="Alikhan N.F."/>
            <person name="Baker D."/>
            <person name="Gharbi K."/>
            <person name="Hall N."/>
            <person name="Watson M."/>
            <person name="Adriaenssens E.M."/>
            <person name="Foster-Nyarko E."/>
            <person name="Jarju S."/>
            <person name="Secka A."/>
            <person name="Antonio M."/>
            <person name="Oren A."/>
            <person name="Chaudhuri R.R."/>
            <person name="La Ragione R."/>
            <person name="Hildebrand F."/>
            <person name="Pallen M.J."/>
        </authorList>
    </citation>
    <scope>NUCLEOTIDE SEQUENCE</scope>
    <source>
        <strain evidence="3">ChiHcec3-6078</strain>
    </source>
</reference>
<dbReference type="InterPro" id="IPR059101">
    <property type="entry name" value="NFACT-R_2"/>
</dbReference>
<dbReference type="GO" id="GO:0072344">
    <property type="term" value="P:rescue of stalled ribosome"/>
    <property type="evidence" value="ECO:0007669"/>
    <property type="project" value="InterPro"/>
</dbReference>
<dbReference type="GO" id="GO:0043023">
    <property type="term" value="F:ribosomal large subunit binding"/>
    <property type="evidence" value="ECO:0007669"/>
    <property type="project" value="TreeGrafter"/>
</dbReference>
<dbReference type="InterPro" id="IPR051608">
    <property type="entry name" value="RQC_Subunit_NEMF"/>
</dbReference>
<keyword evidence="1" id="KW-0175">Coiled coil</keyword>
<dbReference type="Pfam" id="PF18297">
    <property type="entry name" value="NFACT-R_2"/>
    <property type="match status" value="1"/>
</dbReference>
<sequence>ERAPENPPSPPVFCMVLRKHLSGGRITDILQHENDRIVEILLETVNEMGFSVSRKLIIEIMGKHSNIALVDMNTGKIIDSIKRVSIDVNRARQLLPGKEYQYPPSQNKIPFTEVTSDQMRALTENQLRPEKSLLESIQGISPALAETIACSENPFEELRRIILSVEEGAFNPVVYVDEAENKPVEFHLTSLAGFSERYGVLSFQRLSNAVSFYFTGREASNLVKQKASDLKRVIKAHKDKLKLKIRRLNEDLYRAENSEDYRLFGELLTASLHSIPPGADHAEVVSYYDGSTVNIPLDPRLSPARNAQRYYKKYGKAKTAVKEKKIQLNEAFSEVEYLDSVASFVDMASSVEEIELLRRELTDSGFIRYRKQKKETGKKGKPTPFTYTLPSGLRVMAGRNNSENDWLTFKKAASSDIWLHTKDIHGSHVILFLHGKEPSPEDITAAASIAAFHSKGRASENVPVDYTRVKYVKKPSGAKPGKVIFTHNKTVYVNPRLP</sequence>
<dbReference type="Gene3D" id="2.30.310.10">
    <property type="entry name" value="ibrinogen binding protein from staphylococcus aureus domain"/>
    <property type="match status" value="1"/>
</dbReference>
<dbReference type="HAMAP" id="MF_00844_B">
    <property type="entry name" value="RqcH_B"/>
    <property type="match status" value="1"/>
</dbReference>
<protein>
    <submittedName>
        <fullName evidence="3">NFACT family protein</fullName>
    </submittedName>
</protein>
<dbReference type="GO" id="GO:1990112">
    <property type="term" value="C:RQC complex"/>
    <property type="evidence" value="ECO:0007669"/>
    <property type="project" value="TreeGrafter"/>
</dbReference>
<dbReference type="Proteomes" id="UP000824090">
    <property type="component" value="Unassembled WGS sequence"/>
</dbReference>
<feature type="domain" description="NFACT protein RNA binding" evidence="2">
    <location>
        <begin position="391"/>
        <end position="471"/>
    </location>
</feature>
<dbReference type="AlphaFoldDB" id="A0A9D1I100"/>
<accession>A0A9D1I100</accession>
<evidence type="ECO:0000313" key="4">
    <source>
        <dbReference type="Proteomes" id="UP000824090"/>
    </source>
</evidence>
<dbReference type="InterPro" id="IPR043682">
    <property type="entry name" value="RqcH_bacterial"/>
</dbReference>
<organism evidence="3 4">
    <name type="scientific">Candidatus Allocopromorpha excrementigallinarum</name>
    <dbReference type="NCBI Taxonomy" id="2840742"/>
    <lineage>
        <taxon>Bacteria</taxon>
        <taxon>Bacillati</taxon>
        <taxon>Bacillota</taxon>
        <taxon>Clostridia</taxon>
        <taxon>Eubacteriales</taxon>
        <taxon>Eubacteriaceae</taxon>
        <taxon>Eubacteriaceae incertae sedis</taxon>
        <taxon>Candidatus Allocopromorpha</taxon>
    </lineage>
</organism>
<dbReference type="GO" id="GO:0000049">
    <property type="term" value="F:tRNA binding"/>
    <property type="evidence" value="ECO:0007669"/>
    <property type="project" value="TreeGrafter"/>
</dbReference>